<proteinExistence type="predicted"/>
<dbReference type="CDD" id="cd02440">
    <property type="entry name" value="AdoMet_MTases"/>
    <property type="match status" value="1"/>
</dbReference>
<dbReference type="SUPFAM" id="SSF53335">
    <property type="entry name" value="S-adenosyl-L-methionine-dependent methyltransferases"/>
    <property type="match status" value="1"/>
</dbReference>
<gene>
    <name evidence="2" type="ORF">GCM10025872_33990</name>
</gene>
<dbReference type="InterPro" id="IPR017896">
    <property type="entry name" value="4Fe4S_Fe-S-bd"/>
</dbReference>
<dbReference type="PROSITE" id="PS51379">
    <property type="entry name" value="4FE4S_FER_2"/>
    <property type="match status" value="1"/>
</dbReference>
<accession>A0ABN6YQS0</accession>
<evidence type="ECO:0000313" key="2">
    <source>
        <dbReference type="EMBL" id="BDZ59742.1"/>
    </source>
</evidence>
<dbReference type="EMBL" id="AP027735">
    <property type="protein sequence ID" value="BDZ59742.1"/>
    <property type="molecule type" value="Genomic_DNA"/>
</dbReference>
<dbReference type="Gene3D" id="3.40.50.150">
    <property type="entry name" value="Vaccinia Virus protein VP39"/>
    <property type="match status" value="1"/>
</dbReference>
<protein>
    <recommendedName>
        <fullName evidence="1">4Fe-4S ferredoxin-type domain-containing protein</fullName>
    </recommendedName>
</protein>
<feature type="domain" description="4Fe-4S ferredoxin-type" evidence="1">
    <location>
        <begin position="109"/>
        <end position="139"/>
    </location>
</feature>
<dbReference type="RefSeq" id="WP_289231629.1">
    <property type="nucleotide sequence ID" value="NZ_AP027735.1"/>
</dbReference>
<reference evidence="2" key="2">
    <citation type="submission" date="2023-02" db="EMBL/GenBank/DDBJ databases">
        <authorList>
            <person name="Sun Q."/>
            <person name="Mori K."/>
        </authorList>
    </citation>
    <scope>NUCLEOTIDE SEQUENCE</scope>
    <source>
        <strain evidence="2">NBRC 110608</strain>
    </source>
</reference>
<organism evidence="2">
    <name type="scientific">Barrientosiimonas endolithica</name>
    <dbReference type="NCBI Taxonomy" id="1535208"/>
    <lineage>
        <taxon>Bacteria</taxon>
        <taxon>Bacillati</taxon>
        <taxon>Actinomycetota</taxon>
        <taxon>Actinomycetes</taxon>
        <taxon>Micrococcales</taxon>
        <taxon>Dermacoccaceae</taxon>
        <taxon>Barrientosiimonas</taxon>
    </lineage>
</organism>
<reference evidence="2" key="1">
    <citation type="journal article" date="2014" name="Int. J. Syst. Evol. Microbiol.">
        <title>Complete genome of a new Firmicutes species belonging to the dominant human colonic microbiota ('Ruminococcus bicirculans') reveals two chromosomes and a selective capacity to utilize plant glucans.</title>
        <authorList>
            <consortium name="NISC Comparative Sequencing Program"/>
            <person name="Wegmann U."/>
            <person name="Louis P."/>
            <person name="Goesmann A."/>
            <person name="Henrissat B."/>
            <person name="Duncan S.H."/>
            <person name="Flint H.J."/>
        </authorList>
    </citation>
    <scope>NUCLEOTIDE SEQUENCE</scope>
    <source>
        <strain evidence="2">NBRC 110608</strain>
    </source>
</reference>
<dbReference type="InterPro" id="IPR029063">
    <property type="entry name" value="SAM-dependent_MTases_sf"/>
</dbReference>
<sequence>MRDIRRGWWRATETVKHRVRPLRDRVVAAAPATSRFLVRRPAMQSLHKQRMFWTDPERPIKPLPFTEASVEAILRQASALGPDDRVLEVGSGLGATLAALVDHGVTNVTGVEINPLRCNGCASCTRSWPTSRCSSARPKSCSPSCPTTASRW</sequence>
<name>A0ABN6YQS0_9MICO</name>
<evidence type="ECO:0000259" key="1">
    <source>
        <dbReference type="PROSITE" id="PS51379"/>
    </source>
</evidence>